<evidence type="ECO:0000313" key="4">
    <source>
        <dbReference type="Proteomes" id="UP000505355"/>
    </source>
</evidence>
<keyword evidence="1" id="KW-0732">Signal</keyword>
<keyword evidence="3" id="KW-0378">Hydrolase</keyword>
<proteinExistence type="predicted"/>
<dbReference type="SUPFAM" id="SSF53187">
    <property type="entry name" value="Zn-dependent exopeptidases"/>
    <property type="match status" value="1"/>
</dbReference>
<dbReference type="RefSeq" id="WP_173416703.1">
    <property type="nucleotide sequence ID" value="NZ_CP054139.1"/>
</dbReference>
<accession>A0A7D4QAL6</accession>
<sequence>MMKKYILAGAILATTAAVFAQDGNKIPNLASTGATQQVNKIIDQQNVERIIKTLSDDNMEGRATFTPGIDRAAKFIEGEFKKIGLQPLKGESSFRQNIPPMVKTTVGKAKLVINGKEVPADKFTVSAGASFSWSDMNGVEVVKQAAGFGGRGGAGGGRQGSAGAADAVGKKRLVLIDTAGAAMFKRLKDRATTGSISAKASPDQTVTVLGNFGDITSISVNADVKTESAPLFNVAGMLPGKGKPNEYVVFSGHYDHLGVRPGMKPDSVFNGADDDASGTTAVIELAKYYKAIGNNERTLIFVAFCAEEIGGYGARHFTTTVNPDQVVAMFNIEMIGKASKWGQNSAFITGFEKSDFGQILQRNLEGTAFKFYPDPYIKENLFYRSDNATLAALGVPAHTISTDQIDIDPDYHKVTDELKTLDVANITAAIRAIALSSRTIVSGKDTPTRVEKLQR</sequence>
<dbReference type="PANTHER" id="PTHR12147">
    <property type="entry name" value="METALLOPEPTIDASE M28 FAMILY MEMBER"/>
    <property type="match status" value="1"/>
</dbReference>
<reference evidence="3 4" key="1">
    <citation type="submission" date="2020-05" db="EMBL/GenBank/DDBJ databases">
        <title>Mucilaginibacter mali sp. nov.</title>
        <authorList>
            <person name="Kim H.S."/>
            <person name="Lee K.C."/>
            <person name="Suh M.K."/>
            <person name="Kim J.-S."/>
            <person name="Han K.-I."/>
            <person name="Eom M.K."/>
            <person name="Shin Y.K."/>
            <person name="Lee J.-S."/>
        </authorList>
    </citation>
    <scope>NUCLEOTIDE SEQUENCE [LARGE SCALE GENOMIC DNA]</scope>
    <source>
        <strain evidence="3 4">G2-14</strain>
    </source>
</reference>
<gene>
    <name evidence="3" type="ORF">HQ865_20545</name>
</gene>
<evidence type="ECO:0000259" key="2">
    <source>
        <dbReference type="Pfam" id="PF04389"/>
    </source>
</evidence>
<protein>
    <submittedName>
        <fullName evidence="3">M20/M25/M40 family metallo-hydrolase</fullName>
    </submittedName>
</protein>
<dbReference type="GO" id="GO:0008235">
    <property type="term" value="F:metalloexopeptidase activity"/>
    <property type="evidence" value="ECO:0007669"/>
    <property type="project" value="InterPro"/>
</dbReference>
<organism evidence="3 4">
    <name type="scientific">Mucilaginibacter mali</name>
    <dbReference type="NCBI Taxonomy" id="2740462"/>
    <lineage>
        <taxon>Bacteria</taxon>
        <taxon>Pseudomonadati</taxon>
        <taxon>Bacteroidota</taxon>
        <taxon>Sphingobacteriia</taxon>
        <taxon>Sphingobacteriales</taxon>
        <taxon>Sphingobacteriaceae</taxon>
        <taxon>Mucilaginibacter</taxon>
    </lineage>
</organism>
<dbReference type="PANTHER" id="PTHR12147:SF26">
    <property type="entry name" value="PEPTIDASE M28 DOMAIN-CONTAINING PROTEIN"/>
    <property type="match status" value="1"/>
</dbReference>
<dbReference type="GO" id="GO:0006508">
    <property type="term" value="P:proteolysis"/>
    <property type="evidence" value="ECO:0007669"/>
    <property type="project" value="InterPro"/>
</dbReference>
<dbReference type="Pfam" id="PF04389">
    <property type="entry name" value="Peptidase_M28"/>
    <property type="match status" value="1"/>
</dbReference>
<feature type="domain" description="Peptidase M28" evidence="2">
    <location>
        <begin position="233"/>
        <end position="433"/>
    </location>
</feature>
<dbReference type="KEGG" id="mmab:HQ865_20545"/>
<evidence type="ECO:0000313" key="3">
    <source>
        <dbReference type="EMBL" id="QKJ32051.1"/>
    </source>
</evidence>
<dbReference type="AlphaFoldDB" id="A0A7D4QAL6"/>
<dbReference type="InterPro" id="IPR007484">
    <property type="entry name" value="Peptidase_M28"/>
</dbReference>
<dbReference type="Gene3D" id="3.40.630.10">
    <property type="entry name" value="Zn peptidases"/>
    <property type="match status" value="2"/>
</dbReference>
<name>A0A7D4QAL6_9SPHI</name>
<dbReference type="InterPro" id="IPR045175">
    <property type="entry name" value="M28_fam"/>
</dbReference>
<feature type="chain" id="PRO_5029003564" evidence="1">
    <location>
        <begin position="21"/>
        <end position="455"/>
    </location>
</feature>
<keyword evidence="4" id="KW-1185">Reference proteome</keyword>
<feature type="signal peptide" evidence="1">
    <location>
        <begin position="1"/>
        <end position="20"/>
    </location>
</feature>
<dbReference type="Proteomes" id="UP000505355">
    <property type="component" value="Chromosome"/>
</dbReference>
<dbReference type="EMBL" id="CP054139">
    <property type="protein sequence ID" value="QKJ32051.1"/>
    <property type="molecule type" value="Genomic_DNA"/>
</dbReference>
<evidence type="ECO:0000256" key="1">
    <source>
        <dbReference type="SAM" id="SignalP"/>
    </source>
</evidence>